<dbReference type="Proteomes" id="UP001161325">
    <property type="component" value="Unassembled WGS sequence"/>
</dbReference>
<feature type="domain" description="Insertion element IS402-like" evidence="1">
    <location>
        <begin position="2"/>
        <end position="65"/>
    </location>
</feature>
<dbReference type="PANTHER" id="PTHR46637:SF1">
    <property type="entry name" value="BLL5188 PROTEIN"/>
    <property type="match status" value="1"/>
</dbReference>
<dbReference type="AlphaFoldDB" id="A0AA37QL54"/>
<dbReference type="InterPro" id="IPR052909">
    <property type="entry name" value="Transposase_6_like"/>
</dbReference>
<keyword evidence="3" id="KW-1185">Reference proteome</keyword>
<comment type="caution">
    <text evidence="2">The sequence shown here is derived from an EMBL/GenBank/DDBJ whole genome shotgun (WGS) entry which is preliminary data.</text>
</comment>
<evidence type="ECO:0000259" key="1">
    <source>
        <dbReference type="Pfam" id="PF13340"/>
    </source>
</evidence>
<evidence type="ECO:0000313" key="3">
    <source>
        <dbReference type="Proteomes" id="UP001161325"/>
    </source>
</evidence>
<dbReference type="PANTHER" id="PTHR46637">
    <property type="entry name" value="TIS1421-TRANSPOSASE PROTEIN A"/>
    <property type="match status" value="1"/>
</dbReference>
<organism evidence="2 3">
    <name type="scientific">Roseisolibacter agri</name>
    <dbReference type="NCBI Taxonomy" id="2014610"/>
    <lineage>
        <taxon>Bacteria</taxon>
        <taxon>Pseudomonadati</taxon>
        <taxon>Gemmatimonadota</taxon>
        <taxon>Gemmatimonadia</taxon>
        <taxon>Gemmatimonadales</taxon>
        <taxon>Gemmatimonadaceae</taxon>
        <taxon>Roseisolibacter</taxon>
    </lineage>
</organism>
<accession>A0AA37QL54</accession>
<dbReference type="NCBIfam" id="NF033580">
    <property type="entry name" value="transpos_IS5_3"/>
    <property type="match status" value="1"/>
</dbReference>
<evidence type="ECO:0000313" key="2">
    <source>
        <dbReference type="EMBL" id="GLC28590.1"/>
    </source>
</evidence>
<dbReference type="InterPro" id="IPR025161">
    <property type="entry name" value="IS402-like_dom"/>
</dbReference>
<sequence>MLAPLLPSHRGRGRPPRDERQVLNGILWILATGCPWRDLPERYGPWQTCYHRFNAWAKDGTWERLYQALLARMERQRAVDWERWCVDGTSIRALHAAAGARKKGDPLPNRLTTLWAAPAAAGARSSISRATRAGRSPRSV</sequence>
<dbReference type="EMBL" id="BRXS01000018">
    <property type="protein sequence ID" value="GLC28590.1"/>
    <property type="molecule type" value="Genomic_DNA"/>
</dbReference>
<gene>
    <name evidence="2" type="ORF">rosag_51030</name>
</gene>
<dbReference type="Pfam" id="PF13340">
    <property type="entry name" value="DUF4096"/>
    <property type="match status" value="1"/>
</dbReference>
<proteinExistence type="predicted"/>
<reference evidence="2" key="1">
    <citation type="submission" date="2022-08" db="EMBL/GenBank/DDBJ databases">
        <title>Draft genome sequencing of Roseisolibacter agri AW1220.</title>
        <authorList>
            <person name="Tobiishi Y."/>
            <person name="Tonouchi A."/>
        </authorList>
    </citation>
    <scope>NUCLEOTIDE SEQUENCE</scope>
    <source>
        <strain evidence="2">AW1220</strain>
    </source>
</reference>
<protein>
    <recommendedName>
        <fullName evidence="1">Insertion element IS402-like domain-containing protein</fullName>
    </recommendedName>
</protein>
<name>A0AA37QL54_9BACT</name>